<feature type="transmembrane region" description="Helical" evidence="1">
    <location>
        <begin position="38"/>
        <end position="57"/>
    </location>
</feature>
<dbReference type="Proteomes" id="UP000193929">
    <property type="component" value="Unassembled WGS sequence"/>
</dbReference>
<gene>
    <name evidence="2" type="ORF">B7700_09635</name>
</gene>
<dbReference type="EMBL" id="NCVF01000026">
    <property type="protein sequence ID" value="ORO91689.1"/>
    <property type="molecule type" value="Genomic_DNA"/>
</dbReference>
<evidence type="ECO:0000313" key="2">
    <source>
        <dbReference type="EMBL" id="ORO91689.1"/>
    </source>
</evidence>
<organism evidence="2 3">
    <name type="scientific">Streptococcus mitis</name>
    <dbReference type="NCBI Taxonomy" id="28037"/>
    <lineage>
        <taxon>Bacteria</taxon>
        <taxon>Bacillati</taxon>
        <taxon>Bacillota</taxon>
        <taxon>Bacilli</taxon>
        <taxon>Lactobacillales</taxon>
        <taxon>Streptococcaceae</taxon>
        <taxon>Streptococcus</taxon>
        <taxon>Streptococcus mitis group</taxon>
    </lineage>
</organism>
<dbReference type="AlphaFoldDB" id="A0A1X1JX68"/>
<protein>
    <submittedName>
        <fullName evidence="2">Uncharacterized protein</fullName>
    </submittedName>
</protein>
<name>A0A1X1JX68_STRMT</name>
<evidence type="ECO:0000256" key="1">
    <source>
        <dbReference type="SAM" id="Phobius"/>
    </source>
</evidence>
<keyword evidence="1" id="KW-0812">Transmembrane</keyword>
<reference evidence="2 3" key="1">
    <citation type="journal article" date="2016" name="Eur. J. Clin. Microbiol. Infect. Dis.">
        <title>Whole genome sequencing as a tool for phylogenetic analysis of clinical strains of Mitis group streptococci.</title>
        <authorList>
            <person name="Rasmussen L.H."/>
            <person name="Dargis R."/>
            <person name="Hojholt K."/>
            <person name="Christensen J.J."/>
            <person name="Skovgaard O."/>
            <person name="Justesen U.S."/>
            <person name="Rosenvinge F.S."/>
            <person name="Moser C."/>
            <person name="Lukjancenko O."/>
            <person name="Rasmussen S."/>
            <person name="Nielsen X.C."/>
        </authorList>
    </citation>
    <scope>NUCLEOTIDE SEQUENCE [LARGE SCALE GENOMIC DNA]</scope>
    <source>
        <strain evidence="2 3">RH_50275_09</strain>
    </source>
</reference>
<comment type="caution">
    <text evidence="2">The sequence shown here is derived from an EMBL/GenBank/DDBJ whole genome shotgun (WGS) entry which is preliminary data.</text>
</comment>
<feature type="transmembrane region" description="Helical" evidence="1">
    <location>
        <begin position="13"/>
        <end position="32"/>
    </location>
</feature>
<keyword evidence="1" id="KW-0472">Membrane</keyword>
<keyword evidence="1" id="KW-1133">Transmembrane helix</keyword>
<accession>A0A1X1JX68</accession>
<proteinExistence type="predicted"/>
<evidence type="ECO:0000313" key="3">
    <source>
        <dbReference type="Proteomes" id="UP000193929"/>
    </source>
</evidence>
<sequence>MIQYKYLRKRYDLYLRLAYLVITMLLIYLVSIRQLFQYRLYITVGYICILYLVIRGIEKWYVKLLNKLLFFDLDIESWRQYIQINRNAKLKRARKVSNIYEIIYTYMQGDFRDVINKIVELKSTFKLSELENKSVAIYQVNSELLSNKINSIVDIEEILKDCNINDSDMMELTQRYEAILDIVIKKKANDYFKEKVSEFRFDILESMYFDALNEQLKGNEKKAKELLTDISNENLDIFIVRNSKTILEEM</sequence>